<evidence type="ECO:0000256" key="5">
    <source>
        <dbReference type="ARBA" id="ARBA00023273"/>
    </source>
</evidence>
<keyword evidence="5" id="KW-0966">Cell projection</keyword>
<dbReference type="Gene3D" id="2.30.29.170">
    <property type="match status" value="3"/>
</dbReference>
<evidence type="ECO:0000256" key="7">
    <source>
        <dbReference type="ARBA" id="ARBA00039880"/>
    </source>
</evidence>
<dbReference type="SMART" id="SM00676">
    <property type="entry name" value="DM10"/>
    <property type="match status" value="3"/>
</dbReference>
<dbReference type="PANTHER" id="PTHR12086:SF11">
    <property type="entry name" value="EF-HAND DOMAIN-CONTAINING FAMILY MEMBER C2"/>
    <property type="match status" value="1"/>
</dbReference>
<sequence>MALPLLPGSSLTRNLGKEKFNKSHHFEYANGVPMVVGEDKADIDGQHRAKNPMFPKGEGSNAPSWLTFDKQVLCFHAYFQEDEPQMSEKEHRIRKCKIYFYLEDNTIQVMEPEVKNSGILQGTLIKRQRIPMPFPDDDQFYSVHHFNINHEMVLYSRTFMITDCDHFTRKFLENLGVRLNPPAVTPMDPYTNQRKEMELSMKPLRPYERQHTLRQFLDHDRKVLRFYCYWDDTENMFGDPRELILLYFLADDTIEIREVIYPNSGRDAASKFLNRSKLPKHAPISVHQPGEITNRPLLNVFGRMGRGERYVLDRQTGALKEEFYKDSDLIIGGVINVWGRRVVICDCDEFTKEYYHSTYGIEDFGPVQYKSTLSNKIARQVPPYTGFGSEEDSLGSCLGLMPKRPQKDFRKVLEKDRQGMVSNVLRFVGKLVTDNPNDKRRDFIISFYLCDDTISVFELPKKNSGTVLGGKFLERNRVKKPGQELFKSEMSEYIKPQDLYVGARLILNDHPFQLVDADEFTFSYMEQHAEQFPRANIRTIINKIKSFNEEKQKEMEQFLTRSDPGNTGYIQYEPFRIFLAGMDCQLSQHEIVTLCRAYSVWEQPEVEVSYMLAVAQDQLRKKQFESFSEMLRAFIHEDRTRSGLLSIKETIVICRAFKMPLVDDLLRALLQRFEKESENIDYNAFLSGINWRENPASPVVPNDAFKFGLNLNGETVHPAVKNINYSILLEDVFGKATDTNDS</sequence>
<dbReference type="FunFam" id="2.30.29.170:FF:000003">
    <property type="entry name" value="EF-hand domain (C-terminal) containing 1"/>
    <property type="match status" value="1"/>
</dbReference>
<proteinExistence type="predicted"/>
<keyword evidence="9" id="KW-1185">Reference proteome</keyword>
<dbReference type="GeneID" id="115823171"/>
<evidence type="ECO:0000256" key="1">
    <source>
        <dbReference type="ARBA" id="ARBA00004430"/>
    </source>
</evidence>
<dbReference type="RefSeq" id="XP_030643060.1">
    <property type="nucleotide sequence ID" value="XM_030787200.1"/>
</dbReference>
<dbReference type="AlphaFoldDB" id="A0A6J2WCB7"/>
<dbReference type="Gene3D" id="1.10.238.10">
    <property type="entry name" value="EF-hand"/>
    <property type="match status" value="1"/>
</dbReference>
<dbReference type="InterPro" id="IPR011992">
    <property type="entry name" value="EF-hand-dom_pair"/>
</dbReference>
<keyword evidence="3" id="KW-0677">Repeat</keyword>
<comment type="function">
    <text evidence="6">Microtubule inner protein (MIP) part of the dynein-decorated doublet microtubules (DMTs) in cilia axoneme, which is required for motile cilia beating.</text>
</comment>
<feature type="domain" description="DM10" evidence="8">
    <location>
        <begin position="69"/>
        <end position="176"/>
    </location>
</feature>
<dbReference type="FunCoup" id="A0A6J2WCB7">
    <property type="interactions" value="224"/>
</dbReference>
<dbReference type="GO" id="GO:0005874">
    <property type="term" value="C:microtubule"/>
    <property type="evidence" value="ECO:0007669"/>
    <property type="project" value="TreeGrafter"/>
</dbReference>
<reference evidence="10" key="1">
    <citation type="submission" date="2025-08" db="UniProtKB">
        <authorList>
            <consortium name="RefSeq"/>
        </authorList>
    </citation>
    <scope>IDENTIFICATION</scope>
</reference>
<gene>
    <name evidence="10" type="primary">LOC115823171</name>
</gene>
<dbReference type="InterPro" id="IPR006602">
    <property type="entry name" value="DM10_dom"/>
</dbReference>
<dbReference type="PANTHER" id="PTHR12086">
    <property type="entry name" value="EF-HAND DOMAIN C-TERMINAL CONTAINING PROTEIN"/>
    <property type="match status" value="1"/>
</dbReference>
<protein>
    <recommendedName>
        <fullName evidence="7">EF-hand domain-containing family member C2</fullName>
    </recommendedName>
</protein>
<evidence type="ECO:0000313" key="9">
    <source>
        <dbReference type="Proteomes" id="UP000504632"/>
    </source>
</evidence>
<evidence type="ECO:0000256" key="4">
    <source>
        <dbReference type="ARBA" id="ARBA00023212"/>
    </source>
</evidence>
<feature type="domain" description="DM10" evidence="8">
    <location>
        <begin position="220"/>
        <end position="359"/>
    </location>
</feature>
<dbReference type="InterPro" id="IPR040193">
    <property type="entry name" value="EFHC1/EFHC2/EFHB"/>
</dbReference>
<feature type="domain" description="DM10" evidence="8">
    <location>
        <begin position="421"/>
        <end position="529"/>
    </location>
</feature>
<dbReference type="SUPFAM" id="SSF47473">
    <property type="entry name" value="EF-hand"/>
    <property type="match status" value="1"/>
</dbReference>
<keyword evidence="4" id="KW-0206">Cytoskeleton</keyword>
<dbReference type="InParanoid" id="A0A6J2WCB7"/>
<accession>A0A6J2WCB7</accession>
<name>A0A6J2WCB7_CHACN</name>
<evidence type="ECO:0000256" key="6">
    <source>
        <dbReference type="ARBA" id="ARBA00035003"/>
    </source>
</evidence>
<evidence type="ECO:0000256" key="2">
    <source>
        <dbReference type="ARBA" id="ARBA00022490"/>
    </source>
</evidence>
<dbReference type="Pfam" id="PF06565">
    <property type="entry name" value="DM10_dom"/>
    <property type="match status" value="3"/>
</dbReference>
<dbReference type="GO" id="GO:0005930">
    <property type="term" value="C:axoneme"/>
    <property type="evidence" value="ECO:0007669"/>
    <property type="project" value="UniProtKB-SubCell"/>
</dbReference>
<organism evidence="9 10">
    <name type="scientific">Chanos chanos</name>
    <name type="common">Milkfish</name>
    <name type="synonym">Mugil chanos</name>
    <dbReference type="NCBI Taxonomy" id="29144"/>
    <lineage>
        <taxon>Eukaryota</taxon>
        <taxon>Metazoa</taxon>
        <taxon>Chordata</taxon>
        <taxon>Craniata</taxon>
        <taxon>Vertebrata</taxon>
        <taxon>Euteleostomi</taxon>
        <taxon>Actinopterygii</taxon>
        <taxon>Neopterygii</taxon>
        <taxon>Teleostei</taxon>
        <taxon>Ostariophysi</taxon>
        <taxon>Gonorynchiformes</taxon>
        <taxon>Chanidae</taxon>
        <taxon>Chanos</taxon>
    </lineage>
</organism>
<dbReference type="PROSITE" id="PS51336">
    <property type="entry name" value="DM10"/>
    <property type="match status" value="3"/>
</dbReference>
<dbReference type="OrthoDB" id="10255210at2759"/>
<evidence type="ECO:0000256" key="3">
    <source>
        <dbReference type="ARBA" id="ARBA00022737"/>
    </source>
</evidence>
<evidence type="ECO:0000313" key="10">
    <source>
        <dbReference type="RefSeq" id="XP_030643060.1"/>
    </source>
</evidence>
<dbReference type="Proteomes" id="UP000504632">
    <property type="component" value="Chromosome 10"/>
</dbReference>
<dbReference type="FunFam" id="2.30.29.170:FF:000001">
    <property type="entry name" value="EF-hand domain containing 1"/>
    <property type="match status" value="1"/>
</dbReference>
<evidence type="ECO:0000259" key="8">
    <source>
        <dbReference type="PROSITE" id="PS51336"/>
    </source>
</evidence>
<comment type="subcellular location">
    <subcellularLocation>
        <location evidence="1">Cytoplasm</location>
        <location evidence="1">Cytoskeleton</location>
        <location evidence="1">Cilium axoneme</location>
    </subcellularLocation>
</comment>
<dbReference type="FunFam" id="2.30.29.170:FF:000002">
    <property type="entry name" value="EF-hand domain (C-terminal) containing 1"/>
    <property type="match status" value="1"/>
</dbReference>
<dbReference type="GO" id="GO:0010975">
    <property type="term" value="P:regulation of neuron projection development"/>
    <property type="evidence" value="ECO:0007669"/>
    <property type="project" value="TreeGrafter"/>
</dbReference>
<keyword evidence="2" id="KW-0963">Cytoplasm</keyword>